<evidence type="ECO:0000256" key="7">
    <source>
        <dbReference type="ARBA" id="ARBA00022840"/>
    </source>
</evidence>
<dbReference type="Proteomes" id="UP001060012">
    <property type="component" value="Chromosome"/>
</dbReference>
<dbReference type="SUPFAM" id="SSF48024">
    <property type="entry name" value="N-terminal domain of DnaB helicase"/>
    <property type="match status" value="1"/>
</dbReference>
<evidence type="ECO:0000256" key="11">
    <source>
        <dbReference type="ARBA" id="ARBA00048954"/>
    </source>
</evidence>
<gene>
    <name evidence="13" type="ORF">NJU99_08995</name>
</gene>
<sequence length="468" mass="53464">MIDTQLLVNMERTLLSSILFDNSIFEELQIKADDFYHLGHQKCFSFMQELHYEQLPIDESFLEKKYKANKLDETILVEILSSTPISNIIAYQDEIKENSKKRKLLKIAPLVQKLSSDTEVTAADGLDTVQKELNAIDNELDRVRTTADIVKDFEIKMKLAQEQNGPIGLKTSISYLNNLIGAFEPGKTTVIGARPSMGKTSLMCNFVNDFLDISINKDGAVLVDSLEMQAEDILKRLIACKNHESLSDLKRGVVKNLVKYQNSLRFYAANKNFILHDIKGLTFKQLAAKARKVFRTAQKEDRPIKAWLIDHVGKVKILTPNPFQKRNEIAEGTQLLQNICDEFGVHLFILTQLNREITNRKQNRPQLSDIKETGTLEEDADIVIFPHRESYYKRSDRNQKEEDVNPAELIIPKNRDGQSGTVNTYFNGPYNLFGNKDIPVEVVFENSAENSQAKTYQDEEQIEVPNIF</sequence>
<dbReference type="Gene3D" id="3.40.50.300">
    <property type="entry name" value="P-loop containing nucleotide triphosphate hydrolases"/>
    <property type="match status" value="1"/>
</dbReference>
<dbReference type="EMBL" id="CP100595">
    <property type="protein sequence ID" value="UTJ05404.1"/>
    <property type="molecule type" value="Genomic_DNA"/>
</dbReference>
<dbReference type="PROSITE" id="PS51199">
    <property type="entry name" value="SF4_HELICASE"/>
    <property type="match status" value="1"/>
</dbReference>
<keyword evidence="2" id="KW-0639">Primosome</keyword>
<evidence type="ECO:0000256" key="5">
    <source>
        <dbReference type="ARBA" id="ARBA00022801"/>
    </source>
</evidence>
<evidence type="ECO:0000259" key="12">
    <source>
        <dbReference type="PROSITE" id="PS51199"/>
    </source>
</evidence>
<keyword evidence="8" id="KW-0238">DNA-binding</keyword>
<keyword evidence="3" id="KW-0235">DNA replication</keyword>
<reference evidence="13" key="1">
    <citation type="submission" date="2022-07" db="EMBL/GenBank/DDBJ databases">
        <title>Arcobacter roscoffensis sp. nov., a marine bacterium isolated from coastal seawater collected from Roscoff, France.</title>
        <authorList>
            <person name="Pascual J."/>
            <person name="Lepeaux C."/>
            <person name="Methner A."/>
            <person name="Overmann J."/>
        </authorList>
    </citation>
    <scope>NUCLEOTIDE SEQUENCE</scope>
    <source>
        <strain evidence="13">ARW1-2F2</strain>
    </source>
</reference>
<feature type="domain" description="SF4 helicase" evidence="12">
    <location>
        <begin position="162"/>
        <end position="440"/>
    </location>
</feature>
<dbReference type="SUPFAM" id="SSF52540">
    <property type="entry name" value="P-loop containing nucleoside triphosphate hydrolases"/>
    <property type="match status" value="1"/>
</dbReference>
<evidence type="ECO:0000256" key="3">
    <source>
        <dbReference type="ARBA" id="ARBA00022705"/>
    </source>
</evidence>
<dbReference type="InterPro" id="IPR007694">
    <property type="entry name" value="DNA_helicase_DnaB-like_C"/>
</dbReference>
<evidence type="ECO:0000256" key="1">
    <source>
        <dbReference type="ARBA" id="ARBA00008428"/>
    </source>
</evidence>
<evidence type="ECO:0000256" key="2">
    <source>
        <dbReference type="ARBA" id="ARBA00022515"/>
    </source>
</evidence>
<evidence type="ECO:0000256" key="8">
    <source>
        <dbReference type="ARBA" id="ARBA00023125"/>
    </source>
</evidence>
<dbReference type="Gene3D" id="1.10.860.10">
    <property type="entry name" value="DNAb Helicase, Chain A"/>
    <property type="match status" value="1"/>
</dbReference>
<dbReference type="PANTHER" id="PTHR30153">
    <property type="entry name" value="REPLICATIVE DNA HELICASE DNAB"/>
    <property type="match status" value="1"/>
</dbReference>
<dbReference type="Pfam" id="PF00772">
    <property type="entry name" value="DnaB"/>
    <property type="match status" value="1"/>
</dbReference>
<dbReference type="InterPro" id="IPR036185">
    <property type="entry name" value="DNA_heli_DnaB-like_N_sf"/>
</dbReference>
<dbReference type="Pfam" id="PF03796">
    <property type="entry name" value="DnaB_C"/>
    <property type="match status" value="1"/>
</dbReference>
<comment type="catalytic activity">
    <reaction evidence="11">
        <text>ATP + H2O = ADP + phosphate + H(+)</text>
        <dbReference type="Rhea" id="RHEA:13065"/>
        <dbReference type="ChEBI" id="CHEBI:15377"/>
        <dbReference type="ChEBI" id="CHEBI:15378"/>
        <dbReference type="ChEBI" id="CHEBI:30616"/>
        <dbReference type="ChEBI" id="CHEBI:43474"/>
        <dbReference type="ChEBI" id="CHEBI:456216"/>
        <dbReference type="EC" id="5.6.2.3"/>
    </reaction>
</comment>
<keyword evidence="14" id="KW-1185">Reference proteome</keyword>
<evidence type="ECO:0000256" key="9">
    <source>
        <dbReference type="ARBA" id="ARBA00023235"/>
    </source>
</evidence>
<evidence type="ECO:0000256" key="6">
    <source>
        <dbReference type="ARBA" id="ARBA00022806"/>
    </source>
</evidence>
<keyword evidence="7" id="KW-0067">ATP-binding</keyword>
<dbReference type="InterPro" id="IPR027417">
    <property type="entry name" value="P-loop_NTPase"/>
</dbReference>
<dbReference type="InterPro" id="IPR016136">
    <property type="entry name" value="DNA_helicase_N/primase_C"/>
</dbReference>
<proteinExistence type="inferred from homology"/>
<keyword evidence="5" id="KW-0378">Hydrolase</keyword>
<keyword evidence="6" id="KW-0347">Helicase</keyword>
<name>A0ABY5DZM9_9BACT</name>
<dbReference type="InterPro" id="IPR007693">
    <property type="entry name" value="DNA_helicase_DnaB-like_N"/>
</dbReference>
<protein>
    <recommendedName>
        <fullName evidence="10">DNA 5'-3' helicase</fullName>
        <ecNumber evidence="10">5.6.2.3</ecNumber>
    </recommendedName>
</protein>
<evidence type="ECO:0000256" key="10">
    <source>
        <dbReference type="ARBA" id="ARBA00044969"/>
    </source>
</evidence>
<dbReference type="PANTHER" id="PTHR30153:SF2">
    <property type="entry name" value="REPLICATIVE DNA HELICASE"/>
    <property type="match status" value="1"/>
</dbReference>
<keyword evidence="4" id="KW-0547">Nucleotide-binding</keyword>
<dbReference type="EC" id="5.6.2.3" evidence="10"/>
<dbReference type="RefSeq" id="WP_254575585.1">
    <property type="nucleotide sequence ID" value="NZ_CP100595.1"/>
</dbReference>
<comment type="similarity">
    <text evidence="1">Belongs to the helicase family. DnaB subfamily.</text>
</comment>
<organism evidence="13 14">
    <name type="scientific">Arcobacter roscoffensis</name>
    <dbReference type="NCBI Taxonomy" id="2961520"/>
    <lineage>
        <taxon>Bacteria</taxon>
        <taxon>Pseudomonadati</taxon>
        <taxon>Campylobacterota</taxon>
        <taxon>Epsilonproteobacteria</taxon>
        <taxon>Campylobacterales</taxon>
        <taxon>Arcobacteraceae</taxon>
        <taxon>Arcobacter</taxon>
    </lineage>
</organism>
<evidence type="ECO:0000313" key="13">
    <source>
        <dbReference type="EMBL" id="UTJ05404.1"/>
    </source>
</evidence>
<keyword evidence="9" id="KW-0413">Isomerase</keyword>
<accession>A0ABY5DZM9</accession>
<evidence type="ECO:0000313" key="14">
    <source>
        <dbReference type="Proteomes" id="UP001060012"/>
    </source>
</evidence>
<evidence type="ECO:0000256" key="4">
    <source>
        <dbReference type="ARBA" id="ARBA00022741"/>
    </source>
</evidence>